<keyword evidence="2" id="KW-0547">Nucleotide-binding</keyword>
<dbReference type="InterPro" id="IPR017871">
    <property type="entry name" value="ABC_transporter-like_CS"/>
</dbReference>
<dbReference type="Proteomes" id="UP000033651">
    <property type="component" value="Unassembled WGS sequence"/>
</dbReference>
<protein>
    <submittedName>
        <fullName evidence="5">ABC transporter</fullName>
    </submittedName>
</protein>
<dbReference type="PANTHER" id="PTHR42781">
    <property type="entry name" value="SPERMIDINE/PUTRESCINE IMPORT ATP-BINDING PROTEIN POTA"/>
    <property type="match status" value="1"/>
</dbReference>
<dbReference type="RefSeq" id="WP_045827690.1">
    <property type="nucleotide sequence ID" value="NZ_JZRB01000002.1"/>
</dbReference>
<dbReference type="Pfam" id="PF00005">
    <property type="entry name" value="ABC_tran"/>
    <property type="match status" value="1"/>
</dbReference>
<sequence length="333" mass="35339">MHLRIDGISKAWGTSTALDRVSFNAGASDFVCLLGPSGCGKTTLLRIVAGLTEPDAGSVHLGGRDITRLPARERGMGIVFQSYSLFPDLTAAANVGYPMRLRGVAVGTIATRSTELLAKVGLGGFGGRFPDELSGGQQQRVALARALAAEPALLLLDEPLSALDPAIRAQLRGEIRTLQRSLGIPTIMVTHDQDEALALADTIVCMRAGHIEQIGSPRDLYERPASRFVADFIGRANLLPTHFVREVMPGFLERRPPGADATWELCLRPEDIVVEAGPGGDAVVADVTFLGNLARARIDWRGQVLLAELPGRSMLAPGEPVAIGATRGAWVAA</sequence>
<dbReference type="Pfam" id="PF08402">
    <property type="entry name" value="TOBE_2"/>
    <property type="match status" value="1"/>
</dbReference>
<dbReference type="InterPro" id="IPR027417">
    <property type="entry name" value="P-loop_NTPase"/>
</dbReference>
<evidence type="ECO:0000256" key="2">
    <source>
        <dbReference type="ARBA" id="ARBA00022741"/>
    </source>
</evidence>
<dbReference type="InterPro" id="IPR013611">
    <property type="entry name" value="Transp-assoc_OB_typ2"/>
</dbReference>
<dbReference type="PROSITE" id="PS50893">
    <property type="entry name" value="ABC_TRANSPORTER_2"/>
    <property type="match status" value="1"/>
</dbReference>
<dbReference type="AlphaFoldDB" id="A0A0F3L109"/>
<dbReference type="InterPro" id="IPR008995">
    <property type="entry name" value="Mo/tungstate-bd_C_term_dom"/>
</dbReference>
<feature type="domain" description="ABC transporter" evidence="4">
    <location>
        <begin position="3"/>
        <end position="233"/>
    </location>
</feature>
<evidence type="ECO:0000259" key="4">
    <source>
        <dbReference type="PROSITE" id="PS50893"/>
    </source>
</evidence>
<dbReference type="InterPro" id="IPR003439">
    <property type="entry name" value="ABC_transporter-like_ATP-bd"/>
</dbReference>
<evidence type="ECO:0000256" key="3">
    <source>
        <dbReference type="ARBA" id="ARBA00022840"/>
    </source>
</evidence>
<dbReference type="GO" id="GO:0005524">
    <property type="term" value="F:ATP binding"/>
    <property type="evidence" value="ECO:0007669"/>
    <property type="project" value="UniProtKB-KW"/>
</dbReference>
<keyword evidence="6" id="KW-1185">Reference proteome</keyword>
<accession>A0A0F3L109</accession>
<proteinExistence type="predicted"/>
<dbReference type="EMBL" id="JZRB01000002">
    <property type="protein sequence ID" value="KJV37153.1"/>
    <property type="molecule type" value="Genomic_DNA"/>
</dbReference>
<dbReference type="OrthoDB" id="9802264at2"/>
<dbReference type="Gene3D" id="3.40.50.300">
    <property type="entry name" value="P-loop containing nucleotide triphosphate hydrolases"/>
    <property type="match status" value="1"/>
</dbReference>
<evidence type="ECO:0000313" key="6">
    <source>
        <dbReference type="Proteomes" id="UP000033651"/>
    </source>
</evidence>
<dbReference type="GO" id="GO:0016887">
    <property type="term" value="F:ATP hydrolysis activity"/>
    <property type="evidence" value="ECO:0007669"/>
    <property type="project" value="InterPro"/>
</dbReference>
<dbReference type="GO" id="GO:0015697">
    <property type="term" value="P:quaternary ammonium group transport"/>
    <property type="evidence" value="ECO:0007669"/>
    <property type="project" value="UniProtKB-ARBA"/>
</dbReference>
<evidence type="ECO:0000313" key="5">
    <source>
        <dbReference type="EMBL" id="KJV37153.1"/>
    </source>
</evidence>
<keyword evidence="1" id="KW-0813">Transport</keyword>
<dbReference type="SMART" id="SM00382">
    <property type="entry name" value="AAA"/>
    <property type="match status" value="1"/>
</dbReference>
<comment type="caution">
    <text evidence="5">The sequence shown here is derived from an EMBL/GenBank/DDBJ whole genome shotgun (WGS) entry which is preliminary data.</text>
</comment>
<name>A0A0F3L109_9GAMM</name>
<dbReference type="GO" id="GO:0043190">
    <property type="term" value="C:ATP-binding cassette (ABC) transporter complex"/>
    <property type="evidence" value="ECO:0007669"/>
    <property type="project" value="InterPro"/>
</dbReference>
<dbReference type="SUPFAM" id="SSF50331">
    <property type="entry name" value="MOP-like"/>
    <property type="match status" value="1"/>
</dbReference>
<keyword evidence="3" id="KW-0067">ATP-binding</keyword>
<dbReference type="PANTHER" id="PTHR42781:SF4">
    <property type="entry name" value="SPERMIDINE_PUTRESCINE IMPORT ATP-BINDING PROTEIN POTA"/>
    <property type="match status" value="1"/>
</dbReference>
<dbReference type="InterPro" id="IPR003593">
    <property type="entry name" value="AAA+_ATPase"/>
</dbReference>
<organism evidence="5 6">
    <name type="scientific">Luteibacter yeojuensis</name>
    <dbReference type="NCBI Taxonomy" id="345309"/>
    <lineage>
        <taxon>Bacteria</taxon>
        <taxon>Pseudomonadati</taxon>
        <taxon>Pseudomonadota</taxon>
        <taxon>Gammaproteobacteria</taxon>
        <taxon>Lysobacterales</taxon>
        <taxon>Rhodanobacteraceae</taxon>
        <taxon>Luteibacter</taxon>
    </lineage>
</organism>
<dbReference type="SUPFAM" id="SSF52540">
    <property type="entry name" value="P-loop containing nucleoside triphosphate hydrolases"/>
    <property type="match status" value="1"/>
</dbReference>
<dbReference type="InterPro" id="IPR050093">
    <property type="entry name" value="ABC_SmlMolc_Importer"/>
</dbReference>
<gene>
    <name evidence="5" type="ORF">VI08_01080</name>
</gene>
<evidence type="ECO:0000256" key="1">
    <source>
        <dbReference type="ARBA" id="ARBA00022448"/>
    </source>
</evidence>
<dbReference type="PATRIC" id="fig|345309.4.peg.1269"/>
<dbReference type="GO" id="GO:0022857">
    <property type="term" value="F:transmembrane transporter activity"/>
    <property type="evidence" value="ECO:0007669"/>
    <property type="project" value="InterPro"/>
</dbReference>
<dbReference type="FunFam" id="3.40.50.300:FF:000425">
    <property type="entry name" value="Probable ABC transporter, ATP-binding subunit"/>
    <property type="match status" value="1"/>
</dbReference>
<reference evidence="5 6" key="1">
    <citation type="submission" date="2015-03" db="EMBL/GenBank/DDBJ databases">
        <title>Draft genome sequence of Luteibacter yeojuensis strain SU11.</title>
        <authorList>
            <person name="Sulaiman J."/>
            <person name="Priya K."/>
            <person name="Chan K.-G."/>
        </authorList>
    </citation>
    <scope>NUCLEOTIDE SEQUENCE [LARGE SCALE GENOMIC DNA]</scope>
    <source>
        <strain evidence="5 6">SU11</strain>
    </source>
</reference>
<dbReference type="PROSITE" id="PS00211">
    <property type="entry name" value="ABC_TRANSPORTER_1"/>
    <property type="match status" value="1"/>
</dbReference>